<dbReference type="Proteomes" id="UP001439008">
    <property type="component" value="Unassembled WGS sequence"/>
</dbReference>
<gene>
    <name evidence="1" type="ORF">MHBO_002221</name>
</gene>
<proteinExistence type="predicted"/>
<dbReference type="EMBL" id="JBDODL010000737">
    <property type="protein sequence ID" value="MES1920562.1"/>
    <property type="molecule type" value="Genomic_DNA"/>
</dbReference>
<keyword evidence="2" id="KW-1185">Reference proteome</keyword>
<evidence type="ECO:0000313" key="2">
    <source>
        <dbReference type="Proteomes" id="UP001439008"/>
    </source>
</evidence>
<protein>
    <submittedName>
        <fullName evidence="1">Uncharacterized protein</fullName>
    </submittedName>
</protein>
<organism evidence="1 2">
    <name type="scientific">Bonamia ostreae</name>
    <dbReference type="NCBI Taxonomy" id="126728"/>
    <lineage>
        <taxon>Eukaryota</taxon>
        <taxon>Sar</taxon>
        <taxon>Rhizaria</taxon>
        <taxon>Endomyxa</taxon>
        <taxon>Ascetosporea</taxon>
        <taxon>Haplosporida</taxon>
        <taxon>Bonamia</taxon>
    </lineage>
</organism>
<sequence>MFRPSKLREKAKIEEKSLLEVQLFSMELVNFLYSKCKNWAEKSVESELLSILVKNESISDILDRIKTVFAEKFVKLDDLIKMNAEKCAADLVKSFGRTQFINELVATQRENGGNFETILKKSYKQIKEKPTREWTVHDDKKLILRLYEEGVDNYRFVSKNTRFGMEQTEIDENKRNLAKLGVIRKEIESTKDGVVSTLKLENRFDAIFNFWSGCAVRKSEMEDD</sequence>
<comment type="caution">
    <text evidence="1">The sequence shown here is derived from an EMBL/GenBank/DDBJ whole genome shotgun (WGS) entry which is preliminary data.</text>
</comment>
<name>A0ABV2ALR4_9EUKA</name>
<reference evidence="1 2" key="1">
    <citation type="journal article" date="2024" name="BMC Biol.">
        <title>Comparative genomics of Ascetosporea gives new insight into the evolutionary basis for animal parasitism in Rhizaria.</title>
        <authorList>
            <person name="Hiltunen Thoren M."/>
            <person name="Onut-Brannstrom I."/>
            <person name="Alfjorden A."/>
            <person name="Peckova H."/>
            <person name="Swords F."/>
            <person name="Hooper C."/>
            <person name="Holzer A.S."/>
            <person name="Bass D."/>
            <person name="Burki F."/>
        </authorList>
    </citation>
    <scope>NUCLEOTIDE SEQUENCE [LARGE SCALE GENOMIC DNA]</scope>
    <source>
        <strain evidence="1">20-A016</strain>
    </source>
</reference>
<accession>A0ABV2ALR4</accession>
<evidence type="ECO:0000313" key="1">
    <source>
        <dbReference type="EMBL" id="MES1920562.1"/>
    </source>
</evidence>